<dbReference type="AlphaFoldDB" id="A0A246FDD5"/>
<evidence type="ECO:0000313" key="2">
    <source>
        <dbReference type="Proteomes" id="UP000198145"/>
    </source>
</evidence>
<evidence type="ECO:0008006" key="3">
    <source>
        <dbReference type="Google" id="ProtNLM"/>
    </source>
</evidence>
<accession>A0A246FDD5</accession>
<name>A0A246FDD5_PSENT</name>
<dbReference type="RefSeq" id="WP_088415822.1">
    <property type="nucleotide sequence ID" value="NZ_NJBA01000001.1"/>
</dbReference>
<gene>
    <name evidence="1" type="ORF">CEG18_00385</name>
</gene>
<protein>
    <recommendedName>
        <fullName evidence="3">Flagellar protein FliT</fullName>
    </recommendedName>
</protein>
<comment type="caution">
    <text evidence="1">The sequence shown here is derived from an EMBL/GenBank/DDBJ whole genome shotgun (WGS) entry which is preliminary data.</text>
</comment>
<evidence type="ECO:0000313" key="1">
    <source>
        <dbReference type="EMBL" id="OWP52325.1"/>
    </source>
</evidence>
<proteinExistence type="predicted"/>
<reference evidence="1 2" key="1">
    <citation type="submission" date="2017-06" db="EMBL/GenBank/DDBJ databases">
        <title>Draft genome of Pseudomonas nitroreducens DF05.</title>
        <authorList>
            <person name="Iyer R."/>
        </authorList>
    </citation>
    <scope>NUCLEOTIDE SEQUENCE [LARGE SCALE GENOMIC DNA]</scope>
    <source>
        <strain evidence="1 2">DF05</strain>
    </source>
</reference>
<organism evidence="1 2">
    <name type="scientific">Pseudomonas nitroreducens</name>
    <dbReference type="NCBI Taxonomy" id="46680"/>
    <lineage>
        <taxon>Bacteria</taxon>
        <taxon>Pseudomonadati</taxon>
        <taxon>Pseudomonadota</taxon>
        <taxon>Gammaproteobacteria</taxon>
        <taxon>Pseudomonadales</taxon>
        <taxon>Pseudomonadaceae</taxon>
        <taxon>Pseudomonas</taxon>
    </lineage>
</organism>
<dbReference type="Proteomes" id="UP000198145">
    <property type="component" value="Unassembled WGS sequence"/>
</dbReference>
<sequence>MPPVDDRQRLLQLYERLGVALQRKDWKAMGQVDLAIRAQLVAMSSQTGLAADVLLAKKHLKGLHERASQACAEECERLRRLLLSHLEYAEGRSAYMQVDTYQEGR</sequence>
<dbReference type="eggNOG" id="ENOG502ZHR7">
    <property type="taxonomic scope" value="Bacteria"/>
</dbReference>
<dbReference type="STRING" id="46680.GCA_000807755_03444"/>
<dbReference type="EMBL" id="NJBA01000001">
    <property type="protein sequence ID" value="OWP52325.1"/>
    <property type="molecule type" value="Genomic_DNA"/>
</dbReference>